<feature type="chain" id="PRO_5012055638" description="Chromosome partition protein Smc" evidence="2">
    <location>
        <begin position="24"/>
        <end position="688"/>
    </location>
</feature>
<evidence type="ECO:0000256" key="1">
    <source>
        <dbReference type="SAM" id="MobiDB-lite"/>
    </source>
</evidence>
<accession>A0A1X7ALE6</accession>
<dbReference type="OrthoDB" id="9829662at2"/>
<feature type="signal peptide" evidence="2">
    <location>
        <begin position="1"/>
        <end position="23"/>
    </location>
</feature>
<evidence type="ECO:0000313" key="3">
    <source>
        <dbReference type="EMBL" id="SMA47951.1"/>
    </source>
</evidence>
<evidence type="ECO:0008006" key="5">
    <source>
        <dbReference type="Google" id="ProtNLM"/>
    </source>
</evidence>
<protein>
    <recommendedName>
        <fullName evidence="5">Chromosome partition protein Smc</fullName>
    </recommendedName>
</protein>
<dbReference type="RefSeq" id="WP_087110540.1">
    <property type="nucleotide sequence ID" value="NZ_CBCSCN010000003.1"/>
</dbReference>
<dbReference type="AlphaFoldDB" id="A0A1X7ALE6"/>
<keyword evidence="2" id="KW-0732">Signal</keyword>
<gene>
    <name evidence="3" type="ORF">EHSB41UT_02611</name>
</gene>
<name>A0A1X7ALE6_9GAMM</name>
<organism evidence="3 4">
    <name type="scientific">Parendozoicomonas haliclonae</name>
    <dbReference type="NCBI Taxonomy" id="1960125"/>
    <lineage>
        <taxon>Bacteria</taxon>
        <taxon>Pseudomonadati</taxon>
        <taxon>Pseudomonadota</taxon>
        <taxon>Gammaproteobacteria</taxon>
        <taxon>Oceanospirillales</taxon>
        <taxon>Endozoicomonadaceae</taxon>
        <taxon>Parendozoicomonas</taxon>
    </lineage>
</organism>
<dbReference type="EMBL" id="FWPT01000005">
    <property type="protein sequence ID" value="SMA47951.1"/>
    <property type="molecule type" value="Genomic_DNA"/>
</dbReference>
<reference evidence="3 4" key="1">
    <citation type="submission" date="2017-03" db="EMBL/GenBank/DDBJ databases">
        <authorList>
            <person name="Afonso C.L."/>
            <person name="Miller P.J."/>
            <person name="Scott M.A."/>
            <person name="Spackman E."/>
            <person name="Goraichik I."/>
            <person name="Dimitrov K.M."/>
            <person name="Suarez D.L."/>
            <person name="Swayne D.E."/>
        </authorList>
    </citation>
    <scope>NUCLEOTIDE SEQUENCE [LARGE SCALE GENOMIC DNA]</scope>
    <source>
        <strain evidence="3">SB41UT1</strain>
    </source>
</reference>
<proteinExistence type="predicted"/>
<feature type="region of interest" description="Disordered" evidence="1">
    <location>
        <begin position="433"/>
        <end position="470"/>
    </location>
</feature>
<evidence type="ECO:0000256" key="2">
    <source>
        <dbReference type="SAM" id="SignalP"/>
    </source>
</evidence>
<dbReference type="Proteomes" id="UP000196573">
    <property type="component" value="Unassembled WGS sequence"/>
</dbReference>
<sequence length="688" mass="77192">MLRLSVVAASVVAVMLLSPLASARVIMDNTCTLTNDIYVTTLNDAAHVARAQRAMDHLEEIYQLTGNYPTYLSLDLMSRMKKAHSYNFHDKERQTRVAVMVDSFTQNISLMVHSEHRQDDMTWVTDNQAFIDGKTNAYADFRCSGGWIQLKWQGRDLSSRSEYFDSSNGWLSARAEKFLNSHGMDDMRLRVARLQLAYPRNGLAGKISSLYKTYIEGQTPYPHSFDYVANQPGAVPMLMTGKYRPGYQDLDELRVNFDVEKMATMSDESSSQNVLSPNMPVSPATARAALHRIKTLMTRNSSEYMRSLYSNDGLQELIEEADQALEDSMNLSGRDKDSKLKNSAMLLSELSSRSKQIVNLASSTETSQNEMMAMQLQADNLSKQANRMLEHLARKIQEQEHRSEGLRAFQKQQAESDGDLIDEAERNLLAQEPNLFEQEPLPTATKSTNASYPERRKPSAGHLLEGKSPKLPNKDFMEACLMTQNKEGVFGYPVNDRHYGFDIGIEINLLDNHDWLVSLESTRTPWTMPLIHMYGSNYQVPSKDTWCHGPVFGVDHARDNIRLTIRGVYDDVNNSIYTVSMWSIWDKGHVAGHVQGAVTGMVLPGALLVGKLLLPFTGVPGAIAATGMLAGGVLAMTPWAPPETRYPHVEFFTRLMANYGLGELFYIGSSQMTYYGSFSTLKPKGNID</sequence>
<keyword evidence="4" id="KW-1185">Reference proteome</keyword>
<evidence type="ECO:0000313" key="4">
    <source>
        <dbReference type="Proteomes" id="UP000196573"/>
    </source>
</evidence>